<reference evidence="1" key="1">
    <citation type="submission" date="2019-08" db="EMBL/GenBank/DDBJ databases">
        <authorList>
            <person name="Kucharzyk K."/>
            <person name="Murdoch R.W."/>
            <person name="Higgins S."/>
            <person name="Loffler F."/>
        </authorList>
    </citation>
    <scope>NUCLEOTIDE SEQUENCE</scope>
</reference>
<name>A0A644YHT5_9ZZZZ</name>
<sequence length="264" mass="27936">MRGGGELDDLLVAALDGAVALEQVDRVALPVGKDLHLDVPRPPDGLLDEDRGVTEGRLRLAHRGPDRLPQRRRVVHPAHAAASATGDRLDEDREADHVRLGGEVVQVGRRLGGLQGGDPGAAGRVDGVLLVAGHLQGLLGGADEGDAVRGAGLGEVRVLREEAVARVDRVGLGLLGRPDDLLDVEVGADRVALLADHVGLVRLDPVHRIAVLVREHGDGPRPEFDRGAERTDSDFATVGDQDLLEHAHTFAAEEADGRVTDTRL</sequence>
<accession>A0A644YHT5</accession>
<dbReference type="AntiFam" id="ANF00133">
    <property type="entry name" value="Shadow ORF (opposite mccA)"/>
</dbReference>
<protein>
    <submittedName>
        <fullName evidence="1">Uncharacterized protein</fullName>
    </submittedName>
</protein>
<comment type="caution">
    <text evidence="1">The sequence shown here is derived from an EMBL/GenBank/DDBJ whole genome shotgun (WGS) entry which is preliminary data.</text>
</comment>
<evidence type="ECO:0000313" key="1">
    <source>
        <dbReference type="EMBL" id="MPM28182.1"/>
    </source>
</evidence>
<dbReference type="AlphaFoldDB" id="A0A644YHT5"/>
<dbReference type="EMBL" id="VSSQ01005185">
    <property type="protein sequence ID" value="MPM28182.1"/>
    <property type="molecule type" value="Genomic_DNA"/>
</dbReference>
<gene>
    <name evidence="1" type="ORF">SDC9_74701</name>
</gene>
<proteinExistence type="predicted"/>
<organism evidence="1">
    <name type="scientific">bioreactor metagenome</name>
    <dbReference type="NCBI Taxonomy" id="1076179"/>
    <lineage>
        <taxon>unclassified sequences</taxon>
        <taxon>metagenomes</taxon>
        <taxon>ecological metagenomes</taxon>
    </lineage>
</organism>